<protein>
    <submittedName>
        <fullName evidence="1">RCG46696</fullName>
    </submittedName>
</protein>
<evidence type="ECO:0000313" key="1">
    <source>
        <dbReference type="EMBL" id="EDM14538.1"/>
    </source>
</evidence>
<sequence>MKKPSAGSQNPLHINWFILGRSPMTVLNAKTHYSRNHISSYITGHTLKRNPTNAMTVEKPSVKNHIFLDIREFLQGKKTVCAESERAFFQKFHITGNQQIIPAGEKHYICAECERPFLEVILCSKSENSR</sequence>
<dbReference type="SUPFAM" id="SSF57667">
    <property type="entry name" value="beta-beta-alpha zinc fingers"/>
    <property type="match status" value="1"/>
</dbReference>
<reference evidence="2" key="1">
    <citation type="submission" date="2005-09" db="EMBL/GenBank/DDBJ databases">
        <authorList>
            <person name="Mural R.J."/>
            <person name="Li P.W."/>
            <person name="Adams M.D."/>
            <person name="Amanatides P.G."/>
            <person name="Baden-Tillson H."/>
            <person name="Barnstead M."/>
            <person name="Chin S.H."/>
            <person name="Dew I."/>
            <person name="Evans C.A."/>
            <person name="Ferriera S."/>
            <person name="Flanigan M."/>
            <person name="Fosler C."/>
            <person name="Glodek A."/>
            <person name="Gu Z."/>
            <person name="Holt R.A."/>
            <person name="Jennings D."/>
            <person name="Kraft C.L."/>
            <person name="Lu F."/>
            <person name="Nguyen T."/>
            <person name="Nusskern D.R."/>
            <person name="Pfannkoch C.M."/>
            <person name="Sitter C."/>
            <person name="Sutton G.G."/>
            <person name="Venter J.C."/>
            <person name="Wang Z."/>
            <person name="Woodage T."/>
            <person name="Zheng X.H."/>
            <person name="Zhong F."/>
        </authorList>
    </citation>
    <scope>NUCLEOTIDE SEQUENCE [LARGE SCALE GENOMIC DNA]</scope>
    <source>
        <strain>BN</strain>
        <strain evidence="2">Sprague-Dawley</strain>
    </source>
</reference>
<dbReference type="PANTHER" id="PTHR14947:SF24">
    <property type="entry name" value="ZINC FINGER PROTEIN 781-RELATED"/>
    <property type="match status" value="1"/>
</dbReference>
<gene>
    <name evidence="1" type="ORF">rCG_46696</name>
</gene>
<dbReference type="Proteomes" id="UP000234681">
    <property type="component" value="Chromosome 18"/>
</dbReference>
<organism evidence="1 2">
    <name type="scientific">Rattus norvegicus</name>
    <name type="common">Rat</name>
    <dbReference type="NCBI Taxonomy" id="10116"/>
    <lineage>
        <taxon>Eukaryota</taxon>
        <taxon>Metazoa</taxon>
        <taxon>Chordata</taxon>
        <taxon>Craniata</taxon>
        <taxon>Vertebrata</taxon>
        <taxon>Euteleostomi</taxon>
        <taxon>Mammalia</taxon>
        <taxon>Eutheria</taxon>
        <taxon>Euarchontoglires</taxon>
        <taxon>Glires</taxon>
        <taxon>Rodentia</taxon>
        <taxon>Myomorpha</taxon>
        <taxon>Muroidea</taxon>
        <taxon>Muridae</taxon>
        <taxon>Murinae</taxon>
        <taxon>Rattus</taxon>
    </lineage>
</organism>
<accession>A6IXA7</accession>
<name>A6IXA7_RAT</name>
<dbReference type="InterPro" id="IPR036236">
    <property type="entry name" value="Znf_C2H2_sf"/>
</dbReference>
<proteinExistence type="predicted"/>
<dbReference type="AlphaFoldDB" id="A6IXA7"/>
<feature type="non-terminal residue" evidence="1">
    <location>
        <position position="130"/>
    </location>
</feature>
<dbReference type="PANTHER" id="PTHR14947">
    <property type="entry name" value="ZINC FINGER PROTEIN"/>
    <property type="match status" value="1"/>
</dbReference>
<dbReference type="EMBL" id="CH473971">
    <property type="protein sequence ID" value="EDM14538.1"/>
    <property type="molecule type" value="Genomic_DNA"/>
</dbReference>
<evidence type="ECO:0000313" key="2">
    <source>
        <dbReference type="Proteomes" id="UP000234681"/>
    </source>
</evidence>
<dbReference type="InterPro" id="IPR039938">
    <property type="entry name" value="Sp4-like"/>
</dbReference>